<keyword evidence="3 8" id="KW-0573">Peptidoglycan synthesis</keyword>
<feature type="compositionally biased region" description="Low complexity" evidence="9">
    <location>
        <begin position="631"/>
        <end position="645"/>
    </location>
</feature>
<dbReference type="InterPro" id="IPR028082">
    <property type="entry name" value="Peripla_BP_I"/>
</dbReference>
<comment type="caution">
    <text evidence="11">The sequence shown here is derived from an EMBL/GenBank/DDBJ whole genome shotgun (WGS) entry which is preliminary data.</text>
</comment>
<evidence type="ECO:0000256" key="9">
    <source>
        <dbReference type="SAM" id="MobiDB-lite"/>
    </source>
</evidence>
<dbReference type="Gene3D" id="1.25.40.10">
    <property type="entry name" value="Tetratricopeptide repeat domain"/>
    <property type="match status" value="1"/>
</dbReference>
<evidence type="ECO:0000256" key="8">
    <source>
        <dbReference type="HAMAP-Rule" id="MF_01890"/>
    </source>
</evidence>
<feature type="signal peptide" evidence="10">
    <location>
        <begin position="1"/>
        <end position="25"/>
    </location>
</feature>
<evidence type="ECO:0000313" key="12">
    <source>
        <dbReference type="Proteomes" id="UP000664658"/>
    </source>
</evidence>
<evidence type="ECO:0000256" key="1">
    <source>
        <dbReference type="ARBA" id="ARBA00022729"/>
    </source>
</evidence>
<comment type="similarity">
    <text evidence="8">Belongs to the LpoA family.</text>
</comment>
<keyword evidence="5" id="KW-0564">Palmitate</keyword>
<dbReference type="SUPFAM" id="SSF53822">
    <property type="entry name" value="Periplasmic binding protein-like I"/>
    <property type="match status" value="1"/>
</dbReference>
<comment type="function">
    <text evidence="8">Regulator of peptidoglycan synthesis that is essential for the function of penicillin-binding protein 1A (PBP1a).</text>
</comment>
<name>A0A8I1W696_PLESH</name>
<dbReference type="HAMAP" id="MF_01890">
    <property type="entry name" value="LpoA"/>
    <property type="match status" value="1"/>
</dbReference>
<evidence type="ECO:0000256" key="6">
    <source>
        <dbReference type="ARBA" id="ARBA00023237"/>
    </source>
</evidence>
<feature type="region of interest" description="Disordered" evidence="9">
    <location>
        <begin position="614"/>
        <end position="645"/>
    </location>
</feature>
<dbReference type="Gene3D" id="1.25.40.650">
    <property type="match status" value="1"/>
</dbReference>
<evidence type="ECO:0000256" key="4">
    <source>
        <dbReference type="ARBA" id="ARBA00023136"/>
    </source>
</evidence>
<protein>
    <recommendedName>
        <fullName evidence="8">Penicillin-binding protein activator LpoA</fullName>
        <shortName evidence="8">PBP activator LpoA</shortName>
    </recommendedName>
</protein>
<evidence type="ECO:0000256" key="5">
    <source>
        <dbReference type="ARBA" id="ARBA00023139"/>
    </source>
</evidence>
<keyword evidence="2 8" id="KW-0133">Cell shape</keyword>
<keyword evidence="1 8" id="KW-0732">Signal</keyword>
<evidence type="ECO:0000256" key="10">
    <source>
        <dbReference type="SAM" id="SignalP"/>
    </source>
</evidence>
<proteinExistence type="inferred from homology"/>
<gene>
    <name evidence="8" type="primary">lpoA</name>
    <name evidence="11" type="ORF">J2R62_07235</name>
</gene>
<dbReference type="Proteomes" id="UP000664658">
    <property type="component" value="Unassembled WGS sequence"/>
</dbReference>
<dbReference type="Pfam" id="PF04348">
    <property type="entry name" value="LppC"/>
    <property type="match status" value="1"/>
</dbReference>
<evidence type="ECO:0000256" key="3">
    <source>
        <dbReference type="ARBA" id="ARBA00022984"/>
    </source>
</evidence>
<dbReference type="EMBL" id="JAFNAA010000006">
    <property type="protein sequence ID" value="MBO1108015.1"/>
    <property type="molecule type" value="Genomic_DNA"/>
</dbReference>
<dbReference type="InterPro" id="IPR011990">
    <property type="entry name" value="TPR-like_helical_dom_sf"/>
</dbReference>
<keyword evidence="6 8" id="KW-0998">Cell outer membrane</keyword>
<dbReference type="GO" id="GO:0009252">
    <property type="term" value="P:peptidoglycan biosynthetic process"/>
    <property type="evidence" value="ECO:0007669"/>
    <property type="project" value="UniProtKB-UniRule"/>
</dbReference>
<dbReference type="GO" id="GO:0031241">
    <property type="term" value="C:periplasmic side of cell outer membrane"/>
    <property type="evidence" value="ECO:0007669"/>
    <property type="project" value="UniProtKB-UniRule"/>
</dbReference>
<dbReference type="RefSeq" id="WP_084977220.1">
    <property type="nucleotide sequence ID" value="NZ_JAFNAA010000006.1"/>
</dbReference>
<evidence type="ECO:0000256" key="2">
    <source>
        <dbReference type="ARBA" id="ARBA00022960"/>
    </source>
</evidence>
<dbReference type="Gene3D" id="3.40.50.2300">
    <property type="match status" value="2"/>
</dbReference>
<dbReference type="CDD" id="cd06339">
    <property type="entry name" value="PBP1_YraM_LppC_lipoprotein-like"/>
    <property type="match status" value="1"/>
</dbReference>
<accession>A0A8I1W696</accession>
<dbReference type="AlphaFoldDB" id="A0A8I1W696"/>
<dbReference type="PANTHER" id="PTHR38038:SF1">
    <property type="entry name" value="PENICILLIN-BINDING PROTEIN ACTIVATOR LPOA"/>
    <property type="match status" value="1"/>
</dbReference>
<evidence type="ECO:0000313" key="11">
    <source>
        <dbReference type="EMBL" id="MBO1108015.1"/>
    </source>
</evidence>
<dbReference type="GO" id="GO:0008360">
    <property type="term" value="P:regulation of cell shape"/>
    <property type="evidence" value="ECO:0007669"/>
    <property type="project" value="UniProtKB-KW"/>
</dbReference>
<reference evidence="11" key="1">
    <citation type="submission" date="2021-03" db="EMBL/GenBank/DDBJ databases">
        <title>Plesiomonas shigelloides zfcc0051, isolated from zebrafish feces.</title>
        <authorList>
            <person name="Vanderhoek Z."/>
            <person name="Gaulke C."/>
        </authorList>
    </citation>
    <scope>NUCLEOTIDE SEQUENCE</scope>
    <source>
        <strain evidence="11">Zfcc0051</strain>
    </source>
</reference>
<dbReference type="GO" id="GO:0030234">
    <property type="term" value="F:enzyme regulator activity"/>
    <property type="evidence" value="ECO:0007669"/>
    <property type="project" value="UniProtKB-UniRule"/>
</dbReference>
<keyword evidence="7" id="KW-0449">Lipoprotein</keyword>
<feature type="chain" id="PRO_5034637928" description="Penicillin-binding protein activator LpoA" evidence="10">
    <location>
        <begin position="26"/>
        <end position="645"/>
    </location>
</feature>
<keyword evidence="4 8" id="KW-0472">Membrane</keyword>
<dbReference type="InterPro" id="IPR007443">
    <property type="entry name" value="LpoA"/>
</dbReference>
<sequence>MLPSLCSGVNARRVILPLFMAFALAACQAPQQSGSGNVPGIEQLASSAYYLQQAATSSAKDKATWQLLAVQALLKEKNLPQAEQTLTAVQEPLSDVQRHEMLLLRAELDVAKNNMPAASKYLAELNVAMLTPLQKMRYYQTRIAVDDAKGNIIESVRDHIALSEYLTSPEQKQANLDQTWQVLSQAPASELAQAVISPQETILLGWLDLARVYQENRYNLPQLKAGIADWKARFPKHPAALTLPTQLNQYLTLPASTMDAIGLLLPVSGQNQALGDAIRQGFMAGMLDDSSRNPNTRVQVYDTASKPLPAIIQQAQQEGVRTLVGPLLKNRVDELLKMQLPADMSVLALNQPENPPANNSICYYALSPEDEAADAAQHIWDQGQRTPLVLVPGNPFGQRVANAFRRQWQQLSGSEPTVQYFGDTVALRQSINQSLRSQGKADILRQVLGVSLSADANRGAIDAIYLVTTPDELSLLKPFIDASLLSGQQRPALYTSSRSNQAGNGPDFRLEMDGVQFSDIPMLTIPNSPAAQRVSQIWSNPDYSLSRLYAMGMDAWTLASHFNELRQVSGYQVAGQTGLLSASENCTVHRQLNWLRYQNGGLLPVSMSVDPNAAANAPTGELPVNAPLDSTTPPAATTVADPLAQ</sequence>
<dbReference type="PANTHER" id="PTHR38038">
    <property type="entry name" value="PENICILLIN-BINDING PROTEIN ACTIVATOR LPOA"/>
    <property type="match status" value="1"/>
</dbReference>
<evidence type="ECO:0000256" key="7">
    <source>
        <dbReference type="ARBA" id="ARBA00023288"/>
    </source>
</evidence>
<comment type="subunit">
    <text evidence="8">Interacts with PBP1a.</text>
</comment>
<organism evidence="11 12">
    <name type="scientific">Plesiomonas shigelloides</name>
    <name type="common">Aeromonas shigelloides</name>
    <dbReference type="NCBI Taxonomy" id="703"/>
    <lineage>
        <taxon>Bacteria</taxon>
        <taxon>Pseudomonadati</taxon>
        <taxon>Pseudomonadota</taxon>
        <taxon>Gammaproteobacteria</taxon>
        <taxon>Enterobacterales</taxon>
        <taxon>Enterobacteriaceae</taxon>
        <taxon>Plesiomonas</taxon>
    </lineage>
</organism>